<keyword evidence="3" id="KW-1185">Reference proteome</keyword>
<dbReference type="EMBL" id="NMUH01011097">
    <property type="protein sequence ID" value="MQM21485.1"/>
    <property type="molecule type" value="Genomic_DNA"/>
</dbReference>
<protein>
    <recommendedName>
        <fullName evidence="1">DUF382 domain-containing protein</fullName>
    </recommendedName>
</protein>
<dbReference type="Proteomes" id="UP000652761">
    <property type="component" value="Unassembled WGS sequence"/>
</dbReference>
<dbReference type="OrthoDB" id="6108at2759"/>
<dbReference type="PANTHER" id="PTHR22762:SF120">
    <property type="entry name" value="HETEROGLYCAN GLUCOSIDASE 1"/>
    <property type="match status" value="1"/>
</dbReference>
<evidence type="ECO:0000313" key="3">
    <source>
        <dbReference type="Proteomes" id="UP000652761"/>
    </source>
</evidence>
<reference evidence="2" key="1">
    <citation type="submission" date="2017-07" db="EMBL/GenBank/DDBJ databases">
        <title>Taro Niue Genome Assembly and Annotation.</title>
        <authorList>
            <person name="Atibalentja N."/>
            <person name="Keating K."/>
            <person name="Fields C.J."/>
        </authorList>
    </citation>
    <scope>NUCLEOTIDE SEQUENCE</scope>
    <source>
        <strain evidence="2">Niue_2</strain>
        <tissue evidence="2">Leaf</tissue>
    </source>
</reference>
<sequence length="110" mass="13140">MGLQRVHHDAFFKYQTKPKLTTHGDLYCKGKEFEVKALTYLNVLFKQVFREELVQIVPKWSEDVCRLALQRRYRFIPHIYTLFYMAHTRGTPVVAPTFFADSKDPRLRFV</sequence>
<dbReference type="PANTHER" id="PTHR22762">
    <property type="entry name" value="ALPHA-GLUCOSIDASE"/>
    <property type="match status" value="1"/>
</dbReference>
<dbReference type="GO" id="GO:0004553">
    <property type="term" value="F:hydrolase activity, hydrolyzing O-glycosyl compounds"/>
    <property type="evidence" value="ECO:0007669"/>
    <property type="project" value="TreeGrafter"/>
</dbReference>
<dbReference type="InterPro" id="IPR007180">
    <property type="entry name" value="DUF382"/>
</dbReference>
<comment type="caution">
    <text evidence="2">The sequence shown here is derived from an EMBL/GenBank/DDBJ whole genome shotgun (WGS) entry which is preliminary data.</text>
</comment>
<evidence type="ECO:0000259" key="1">
    <source>
        <dbReference type="Pfam" id="PF04037"/>
    </source>
</evidence>
<dbReference type="GO" id="GO:0005634">
    <property type="term" value="C:nucleus"/>
    <property type="evidence" value="ECO:0007669"/>
    <property type="project" value="InterPro"/>
</dbReference>
<gene>
    <name evidence="2" type="ORF">Taro_054525</name>
</gene>
<accession>A0A843XRE6</accession>
<proteinExistence type="predicted"/>
<organism evidence="2 3">
    <name type="scientific">Colocasia esculenta</name>
    <name type="common">Wild taro</name>
    <name type="synonym">Arum esculentum</name>
    <dbReference type="NCBI Taxonomy" id="4460"/>
    <lineage>
        <taxon>Eukaryota</taxon>
        <taxon>Viridiplantae</taxon>
        <taxon>Streptophyta</taxon>
        <taxon>Embryophyta</taxon>
        <taxon>Tracheophyta</taxon>
        <taxon>Spermatophyta</taxon>
        <taxon>Magnoliopsida</taxon>
        <taxon>Liliopsida</taxon>
        <taxon>Araceae</taxon>
        <taxon>Aroideae</taxon>
        <taxon>Colocasieae</taxon>
        <taxon>Colocasia</taxon>
    </lineage>
</organism>
<evidence type="ECO:0000313" key="2">
    <source>
        <dbReference type="EMBL" id="MQM21485.1"/>
    </source>
</evidence>
<name>A0A843XRE6_COLES</name>
<dbReference type="Pfam" id="PF04037">
    <property type="entry name" value="DUF382"/>
    <property type="match status" value="1"/>
</dbReference>
<feature type="domain" description="DUF382" evidence="1">
    <location>
        <begin position="6"/>
        <end position="32"/>
    </location>
</feature>
<dbReference type="AlphaFoldDB" id="A0A843XRE6"/>
<dbReference type="Gene3D" id="3.20.20.80">
    <property type="entry name" value="Glycosidases"/>
    <property type="match status" value="1"/>
</dbReference>